<dbReference type="EMBL" id="CP009516">
    <property type="protein sequence ID" value="AKB79458.1"/>
    <property type="molecule type" value="Genomic_DNA"/>
</dbReference>
<gene>
    <name evidence="2" type="ORF">MSHOH_2975</name>
</gene>
<dbReference type="AlphaFoldDB" id="A0A0E3SHW0"/>
<accession>A0A0E3SHW0</accession>
<feature type="transmembrane region" description="Helical" evidence="1">
    <location>
        <begin position="59"/>
        <end position="78"/>
    </location>
</feature>
<proteinExistence type="predicted"/>
<dbReference type="HOGENOM" id="CLU_2504956_0_0_2"/>
<keyword evidence="1" id="KW-1133">Transmembrane helix</keyword>
<sequence>MNFVQVGPQFGSCTLIKNPSFHSFIRSALWGSFFKFKGRYISIEKCFRYIELFSSFPTLAFLPESSFFILLGFFSYWVSQKPELI</sequence>
<dbReference type="KEGG" id="mhor:MSHOH_2975"/>
<dbReference type="Proteomes" id="UP000033101">
    <property type="component" value="Chromosome"/>
</dbReference>
<keyword evidence="1" id="KW-0472">Membrane</keyword>
<organism evidence="2 3">
    <name type="scientific">Methanosarcina horonobensis HB-1 = JCM 15518</name>
    <dbReference type="NCBI Taxonomy" id="1434110"/>
    <lineage>
        <taxon>Archaea</taxon>
        <taxon>Methanobacteriati</taxon>
        <taxon>Methanobacteriota</taxon>
        <taxon>Stenosarchaea group</taxon>
        <taxon>Methanomicrobia</taxon>
        <taxon>Methanosarcinales</taxon>
        <taxon>Methanosarcinaceae</taxon>
        <taxon>Methanosarcina</taxon>
    </lineage>
</organism>
<evidence type="ECO:0000256" key="1">
    <source>
        <dbReference type="SAM" id="Phobius"/>
    </source>
</evidence>
<evidence type="ECO:0000313" key="2">
    <source>
        <dbReference type="EMBL" id="AKB79458.1"/>
    </source>
</evidence>
<keyword evidence="1" id="KW-0812">Transmembrane</keyword>
<name>A0A0E3SHW0_9EURY</name>
<evidence type="ECO:0000313" key="3">
    <source>
        <dbReference type="Proteomes" id="UP000033101"/>
    </source>
</evidence>
<protein>
    <submittedName>
        <fullName evidence="2">Uncharacterized protein</fullName>
    </submittedName>
</protein>
<reference evidence="2 3" key="1">
    <citation type="submission" date="2014-07" db="EMBL/GenBank/DDBJ databases">
        <title>Methanogenic archaea and the global carbon cycle.</title>
        <authorList>
            <person name="Henriksen J.R."/>
            <person name="Luke J."/>
            <person name="Reinhart S."/>
            <person name="Benedict M.N."/>
            <person name="Youngblut N.D."/>
            <person name="Metcalf M.E."/>
            <person name="Whitaker R.J."/>
            <person name="Metcalf W.W."/>
        </authorList>
    </citation>
    <scope>NUCLEOTIDE SEQUENCE [LARGE SCALE GENOMIC DNA]</scope>
    <source>
        <strain evidence="2 3">HB-1</strain>
    </source>
</reference>
<keyword evidence="3" id="KW-1185">Reference proteome</keyword>